<dbReference type="InterPro" id="IPR050229">
    <property type="entry name" value="GlpE_sulfurtransferase"/>
</dbReference>
<dbReference type="SMART" id="SM00450">
    <property type="entry name" value="RHOD"/>
    <property type="match status" value="1"/>
</dbReference>
<evidence type="ECO:0000313" key="2">
    <source>
        <dbReference type="EMBL" id="MUP40999.1"/>
    </source>
</evidence>
<sequence length="113" mass="12804">MSLLSTIFGTSSQQDDNIQLLSAEEFKTAINSNKVQLIDVRTPREFKQGAMQNAVNLDFFNQQQFRAGLEKLDKCEPVYVYCHSGGRSRNAASMMKKMGFEKTYDLKGGFSNY</sequence>
<keyword evidence="3" id="KW-1185">Reference proteome</keyword>
<dbReference type="InterPro" id="IPR036873">
    <property type="entry name" value="Rhodanese-like_dom_sf"/>
</dbReference>
<evidence type="ECO:0000259" key="1">
    <source>
        <dbReference type="PROSITE" id="PS50206"/>
    </source>
</evidence>
<dbReference type="SUPFAM" id="SSF52821">
    <property type="entry name" value="Rhodanese/Cell cycle control phosphatase"/>
    <property type="match status" value="1"/>
</dbReference>
<dbReference type="CDD" id="cd00158">
    <property type="entry name" value="RHOD"/>
    <property type="match status" value="1"/>
</dbReference>
<dbReference type="RefSeq" id="WP_156272867.1">
    <property type="nucleotide sequence ID" value="NZ_BAABGI010000005.1"/>
</dbReference>
<name>A0A7M3SWL8_9FLAO</name>
<dbReference type="Pfam" id="PF00581">
    <property type="entry name" value="Rhodanese"/>
    <property type="match status" value="1"/>
</dbReference>
<comment type="caution">
    <text evidence="2">The sequence shown here is derived from an EMBL/GenBank/DDBJ whole genome shotgun (WGS) entry which is preliminary data.</text>
</comment>
<dbReference type="PANTHER" id="PTHR43031:SF18">
    <property type="entry name" value="RHODANESE-RELATED SULFURTRANSFERASES"/>
    <property type="match status" value="1"/>
</dbReference>
<dbReference type="PANTHER" id="PTHR43031">
    <property type="entry name" value="FAD-DEPENDENT OXIDOREDUCTASE"/>
    <property type="match status" value="1"/>
</dbReference>
<dbReference type="InterPro" id="IPR001763">
    <property type="entry name" value="Rhodanese-like_dom"/>
</dbReference>
<organism evidence="2 3">
    <name type="scientific">Christiangramia aestuarii</name>
    <dbReference type="NCBI Taxonomy" id="1028746"/>
    <lineage>
        <taxon>Bacteria</taxon>
        <taxon>Pseudomonadati</taxon>
        <taxon>Bacteroidota</taxon>
        <taxon>Flavobacteriia</taxon>
        <taxon>Flavobacteriales</taxon>
        <taxon>Flavobacteriaceae</taxon>
        <taxon>Christiangramia</taxon>
    </lineage>
</organism>
<proteinExistence type="predicted"/>
<dbReference type="OrthoDB" id="9808735at2"/>
<protein>
    <submittedName>
        <fullName evidence="2">Rhodanese-like domain-containing protein</fullName>
    </submittedName>
</protein>
<accession>A0A7M3SWL8</accession>
<dbReference type="EMBL" id="VJVW01000001">
    <property type="protein sequence ID" value="MUP40999.1"/>
    <property type="molecule type" value="Genomic_DNA"/>
</dbReference>
<feature type="domain" description="Rhodanese" evidence="1">
    <location>
        <begin position="31"/>
        <end position="113"/>
    </location>
</feature>
<reference evidence="2 3" key="1">
    <citation type="submission" date="2019-07" db="EMBL/GenBank/DDBJ databases">
        <title>Gramella aestuarii sp. nov., isolated from a tidal flat, and emended description of Gramella echinicola.</title>
        <authorList>
            <person name="Liu L."/>
        </authorList>
    </citation>
    <scope>NUCLEOTIDE SEQUENCE [LARGE SCALE GENOMIC DNA]</scope>
    <source>
        <strain evidence="2 3">BS12</strain>
    </source>
</reference>
<gene>
    <name evidence="2" type="ORF">FLP08_00290</name>
</gene>
<dbReference type="AlphaFoldDB" id="A0A7M3SWL8"/>
<dbReference type="PROSITE" id="PS50206">
    <property type="entry name" value="RHODANESE_3"/>
    <property type="match status" value="1"/>
</dbReference>
<dbReference type="Gene3D" id="3.40.250.10">
    <property type="entry name" value="Rhodanese-like domain"/>
    <property type="match status" value="1"/>
</dbReference>
<evidence type="ECO:0000313" key="3">
    <source>
        <dbReference type="Proteomes" id="UP000460416"/>
    </source>
</evidence>
<dbReference type="Proteomes" id="UP000460416">
    <property type="component" value="Unassembled WGS sequence"/>
</dbReference>